<evidence type="ECO:0000313" key="10">
    <source>
        <dbReference type="EMBL" id="KRK40630.1"/>
    </source>
</evidence>
<dbReference type="RefSeq" id="WP_057903439.1">
    <property type="nucleotide sequence ID" value="NZ_AZDA01000007.1"/>
</dbReference>
<feature type="transmembrane region" description="Helical" evidence="8">
    <location>
        <begin position="95"/>
        <end position="114"/>
    </location>
</feature>
<dbReference type="GO" id="GO:0022857">
    <property type="term" value="F:transmembrane transporter activity"/>
    <property type="evidence" value="ECO:0007669"/>
    <property type="project" value="InterPro"/>
</dbReference>
<evidence type="ECO:0000256" key="7">
    <source>
        <dbReference type="ARBA" id="ARBA00023136"/>
    </source>
</evidence>
<comment type="caution">
    <text evidence="10">The sequence shown here is derived from an EMBL/GenBank/DDBJ whole genome shotgun (WGS) entry which is preliminary data.</text>
</comment>
<gene>
    <name evidence="10" type="ORF">FC07_GL000039</name>
</gene>
<evidence type="ECO:0000256" key="2">
    <source>
        <dbReference type="ARBA" id="ARBA00022448"/>
    </source>
</evidence>
<dbReference type="AlphaFoldDB" id="A0A0R1H222"/>
<feature type="transmembrane region" description="Helical" evidence="8">
    <location>
        <begin position="200"/>
        <end position="218"/>
    </location>
</feature>
<dbReference type="InterPro" id="IPR035906">
    <property type="entry name" value="MetI-like_sf"/>
</dbReference>
<dbReference type="InterPro" id="IPR000515">
    <property type="entry name" value="MetI-like"/>
</dbReference>
<organism evidence="10 11">
    <name type="scientific">Loigolactobacillus bifermentans DSM 20003</name>
    <dbReference type="NCBI Taxonomy" id="1423726"/>
    <lineage>
        <taxon>Bacteria</taxon>
        <taxon>Bacillati</taxon>
        <taxon>Bacillota</taxon>
        <taxon>Bacilli</taxon>
        <taxon>Lactobacillales</taxon>
        <taxon>Lactobacillaceae</taxon>
        <taxon>Loigolactobacillus</taxon>
    </lineage>
</organism>
<reference evidence="10 11" key="1">
    <citation type="journal article" date="2015" name="Genome Announc.">
        <title>Expanding the biotechnology potential of lactobacilli through comparative genomics of 213 strains and associated genera.</title>
        <authorList>
            <person name="Sun Z."/>
            <person name="Harris H.M."/>
            <person name="McCann A."/>
            <person name="Guo C."/>
            <person name="Argimon S."/>
            <person name="Zhang W."/>
            <person name="Yang X."/>
            <person name="Jeffery I.B."/>
            <person name="Cooney J.C."/>
            <person name="Kagawa T.F."/>
            <person name="Liu W."/>
            <person name="Song Y."/>
            <person name="Salvetti E."/>
            <person name="Wrobel A."/>
            <person name="Rasinkangas P."/>
            <person name="Parkhill J."/>
            <person name="Rea M.C."/>
            <person name="O'Sullivan O."/>
            <person name="Ritari J."/>
            <person name="Douillard F.P."/>
            <person name="Paul Ross R."/>
            <person name="Yang R."/>
            <person name="Briner A.E."/>
            <person name="Felis G.E."/>
            <person name="de Vos W.M."/>
            <person name="Barrangou R."/>
            <person name="Klaenhammer T.R."/>
            <person name="Caufield P.W."/>
            <person name="Cui Y."/>
            <person name="Zhang H."/>
            <person name="O'Toole P.W."/>
        </authorList>
    </citation>
    <scope>NUCLEOTIDE SEQUENCE [LARGE SCALE GENOMIC DNA]</scope>
    <source>
        <strain evidence="10 11">DSM 20003</strain>
    </source>
</reference>
<dbReference type="InterPro" id="IPR043429">
    <property type="entry name" value="ArtM/GltK/GlnP/TcyL/YhdX-like"/>
</dbReference>
<accession>A0A0R1H222</accession>
<dbReference type="Pfam" id="PF00528">
    <property type="entry name" value="BPD_transp_1"/>
    <property type="match status" value="1"/>
</dbReference>
<dbReference type="InterPro" id="IPR010065">
    <property type="entry name" value="AA_ABC_transptr_permease_3TM"/>
</dbReference>
<feature type="transmembrane region" description="Helical" evidence="8">
    <location>
        <begin position="53"/>
        <end position="75"/>
    </location>
</feature>
<evidence type="ECO:0000259" key="9">
    <source>
        <dbReference type="PROSITE" id="PS50928"/>
    </source>
</evidence>
<evidence type="ECO:0000256" key="4">
    <source>
        <dbReference type="ARBA" id="ARBA00022692"/>
    </source>
</evidence>
<dbReference type="NCBIfam" id="TIGR01726">
    <property type="entry name" value="HEQRo_perm_3TM"/>
    <property type="match status" value="1"/>
</dbReference>
<dbReference type="PATRIC" id="fig|1423726.3.peg.41"/>
<protein>
    <submittedName>
        <fullName evidence="10">ABC transporter permease component</fullName>
    </submittedName>
</protein>
<dbReference type="PROSITE" id="PS50928">
    <property type="entry name" value="ABC_TM1"/>
    <property type="match status" value="1"/>
</dbReference>
<dbReference type="EMBL" id="AZDA01000007">
    <property type="protein sequence ID" value="KRK40630.1"/>
    <property type="molecule type" value="Genomic_DNA"/>
</dbReference>
<feature type="transmembrane region" description="Helical" evidence="8">
    <location>
        <begin position="173"/>
        <end position="194"/>
    </location>
</feature>
<feature type="transmembrane region" description="Helical" evidence="8">
    <location>
        <begin position="20"/>
        <end position="41"/>
    </location>
</feature>
<dbReference type="GO" id="GO:0006865">
    <property type="term" value="P:amino acid transport"/>
    <property type="evidence" value="ECO:0007669"/>
    <property type="project" value="UniProtKB-KW"/>
</dbReference>
<dbReference type="GO" id="GO:0043190">
    <property type="term" value="C:ATP-binding cassette (ABC) transporter complex"/>
    <property type="evidence" value="ECO:0007669"/>
    <property type="project" value="InterPro"/>
</dbReference>
<keyword evidence="3" id="KW-1003">Cell membrane</keyword>
<name>A0A0R1H222_9LACO</name>
<evidence type="ECO:0000256" key="8">
    <source>
        <dbReference type="RuleBase" id="RU363032"/>
    </source>
</evidence>
<dbReference type="OrthoDB" id="9805999at2"/>
<keyword evidence="7 8" id="KW-0472">Membrane</keyword>
<dbReference type="STRING" id="1423726.FC07_GL000039"/>
<sequence length="236" mass="26248">MFDRKFAISSFPQILAVAPTTIYLALVATLIGFIAAVLAVIVRERKIKILDPIVATLVSFIRGTPIIVQMYVVYYGLPQLLYALKELGFNTNPNGLPAIVIAIAAYSLNAAANISESIRSAYHSVDPRQYEAAISVGMRPSRALTRIVVPQLVANFIPNFSNLFLDLIKDTALVYNIGIVEIMAKANIISSIGFKYIETYLDALVIYIIICWIFAKLFQIGEIIVRHRVFHTQEII</sequence>
<dbReference type="PANTHER" id="PTHR30614:SF0">
    <property type="entry name" value="L-CYSTINE TRANSPORT SYSTEM PERMEASE PROTEIN TCYL"/>
    <property type="match status" value="1"/>
</dbReference>
<evidence type="ECO:0000256" key="1">
    <source>
        <dbReference type="ARBA" id="ARBA00004651"/>
    </source>
</evidence>
<comment type="similarity">
    <text evidence="8">Belongs to the binding-protein-dependent transport system permease family.</text>
</comment>
<keyword evidence="2 8" id="KW-0813">Transport</keyword>
<comment type="subcellular location">
    <subcellularLocation>
        <location evidence="1 8">Cell membrane</location>
        <topology evidence="1 8">Multi-pass membrane protein</topology>
    </subcellularLocation>
</comment>
<proteinExistence type="inferred from homology"/>
<dbReference type="CDD" id="cd06261">
    <property type="entry name" value="TM_PBP2"/>
    <property type="match status" value="1"/>
</dbReference>
<evidence type="ECO:0000256" key="5">
    <source>
        <dbReference type="ARBA" id="ARBA00022970"/>
    </source>
</evidence>
<dbReference type="SUPFAM" id="SSF161098">
    <property type="entry name" value="MetI-like"/>
    <property type="match status" value="1"/>
</dbReference>
<keyword evidence="5" id="KW-0029">Amino-acid transport</keyword>
<evidence type="ECO:0000256" key="6">
    <source>
        <dbReference type="ARBA" id="ARBA00022989"/>
    </source>
</evidence>
<keyword evidence="11" id="KW-1185">Reference proteome</keyword>
<evidence type="ECO:0000313" key="11">
    <source>
        <dbReference type="Proteomes" id="UP000051461"/>
    </source>
</evidence>
<keyword evidence="4 8" id="KW-0812">Transmembrane</keyword>
<dbReference type="PANTHER" id="PTHR30614">
    <property type="entry name" value="MEMBRANE COMPONENT OF AMINO ACID ABC TRANSPORTER"/>
    <property type="match status" value="1"/>
</dbReference>
<evidence type="ECO:0000256" key="3">
    <source>
        <dbReference type="ARBA" id="ARBA00022475"/>
    </source>
</evidence>
<feature type="domain" description="ABC transmembrane type-1" evidence="9">
    <location>
        <begin position="18"/>
        <end position="218"/>
    </location>
</feature>
<keyword evidence="6 8" id="KW-1133">Transmembrane helix</keyword>
<dbReference type="Proteomes" id="UP000051461">
    <property type="component" value="Unassembled WGS sequence"/>
</dbReference>
<dbReference type="Gene3D" id="1.10.3720.10">
    <property type="entry name" value="MetI-like"/>
    <property type="match status" value="1"/>
</dbReference>